<keyword evidence="2" id="KW-1185">Reference proteome</keyword>
<reference evidence="1" key="1">
    <citation type="submission" date="2020-08" db="EMBL/GenBank/DDBJ databases">
        <title>Multicomponent nature underlies the extraordinary mechanical properties of spider dragline silk.</title>
        <authorList>
            <person name="Kono N."/>
            <person name="Nakamura H."/>
            <person name="Mori M."/>
            <person name="Yoshida Y."/>
            <person name="Ohtoshi R."/>
            <person name="Malay A.D."/>
            <person name="Moran D.A.P."/>
            <person name="Tomita M."/>
            <person name="Numata K."/>
            <person name="Arakawa K."/>
        </authorList>
    </citation>
    <scope>NUCLEOTIDE SEQUENCE</scope>
</reference>
<gene>
    <name evidence="1" type="ORF">TNIN_396031</name>
</gene>
<protein>
    <submittedName>
        <fullName evidence="1">Uncharacterized protein</fullName>
    </submittedName>
</protein>
<evidence type="ECO:0000313" key="1">
    <source>
        <dbReference type="EMBL" id="GFY48924.1"/>
    </source>
</evidence>
<accession>A0A8X6X922</accession>
<organism evidence="1 2">
    <name type="scientific">Trichonephila inaurata madagascariensis</name>
    <dbReference type="NCBI Taxonomy" id="2747483"/>
    <lineage>
        <taxon>Eukaryota</taxon>
        <taxon>Metazoa</taxon>
        <taxon>Ecdysozoa</taxon>
        <taxon>Arthropoda</taxon>
        <taxon>Chelicerata</taxon>
        <taxon>Arachnida</taxon>
        <taxon>Araneae</taxon>
        <taxon>Araneomorphae</taxon>
        <taxon>Entelegynae</taxon>
        <taxon>Araneoidea</taxon>
        <taxon>Nephilidae</taxon>
        <taxon>Trichonephila</taxon>
        <taxon>Trichonephila inaurata</taxon>
    </lineage>
</organism>
<dbReference type="EMBL" id="BMAV01006702">
    <property type="protein sequence ID" value="GFY48924.1"/>
    <property type="molecule type" value="Genomic_DNA"/>
</dbReference>
<proteinExistence type="predicted"/>
<comment type="caution">
    <text evidence="1">The sequence shown here is derived from an EMBL/GenBank/DDBJ whole genome shotgun (WGS) entry which is preliminary data.</text>
</comment>
<evidence type="ECO:0000313" key="2">
    <source>
        <dbReference type="Proteomes" id="UP000886998"/>
    </source>
</evidence>
<dbReference type="Proteomes" id="UP000886998">
    <property type="component" value="Unassembled WGS sequence"/>
</dbReference>
<name>A0A8X6X922_9ARAC</name>
<sequence>MKCSYCFLFSLPSCSAKRGQVIVFERSHGVGYFAPSTPTHFEHTGTSPLSFHWLTSSSSAVATDSPAKRTGAAFPGRFSRPGIGESAEFDPCGQKVLRPISSSQLLYSLNLSCLANWIVANGKFCVVESA</sequence>
<dbReference type="OrthoDB" id="10430667at2759"/>
<dbReference type="AlphaFoldDB" id="A0A8X6X922"/>